<accession>A0AA88LB71</accession>
<evidence type="ECO:0000259" key="2">
    <source>
        <dbReference type="PROSITE" id="PS50835"/>
    </source>
</evidence>
<keyword evidence="1" id="KW-0732">Signal</keyword>
<keyword evidence="4" id="KW-1185">Reference proteome</keyword>
<dbReference type="Pfam" id="PF00047">
    <property type="entry name" value="ig"/>
    <property type="match status" value="1"/>
</dbReference>
<evidence type="ECO:0000313" key="4">
    <source>
        <dbReference type="Proteomes" id="UP001187531"/>
    </source>
</evidence>
<evidence type="ECO:0000313" key="3">
    <source>
        <dbReference type="EMBL" id="KAK2718976.1"/>
    </source>
</evidence>
<reference evidence="3" key="1">
    <citation type="submission" date="2023-07" db="EMBL/GenBank/DDBJ databases">
        <title>Chromosome-level genome assembly of Artemia franciscana.</title>
        <authorList>
            <person name="Jo E."/>
        </authorList>
    </citation>
    <scope>NUCLEOTIDE SEQUENCE</scope>
    <source>
        <tissue evidence="3">Whole body</tissue>
    </source>
</reference>
<dbReference type="InterPro" id="IPR013783">
    <property type="entry name" value="Ig-like_fold"/>
</dbReference>
<protein>
    <recommendedName>
        <fullName evidence="2">Ig-like domain-containing protein</fullName>
    </recommendedName>
</protein>
<dbReference type="SUPFAM" id="SSF48726">
    <property type="entry name" value="Immunoglobulin"/>
    <property type="match status" value="1"/>
</dbReference>
<proteinExistence type="predicted"/>
<organism evidence="3 4">
    <name type="scientific">Artemia franciscana</name>
    <name type="common">Brine shrimp</name>
    <name type="synonym">Artemia sanfranciscana</name>
    <dbReference type="NCBI Taxonomy" id="6661"/>
    <lineage>
        <taxon>Eukaryota</taxon>
        <taxon>Metazoa</taxon>
        <taxon>Ecdysozoa</taxon>
        <taxon>Arthropoda</taxon>
        <taxon>Crustacea</taxon>
        <taxon>Branchiopoda</taxon>
        <taxon>Anostraca</taxon>
        <taxon>Artemiidae</taxon>
        <taxon>Artemia</taxon>
    </lineage>
</organism>
<dbReference type="InterPro" id="IPR007110">
    <property type="entry name" value="Ig-like_dom"/>
</dbReference>
<dbReference type="InterPro" id="IPR036179">
    <property type="entry name" value="Ig-like_dom_sf"/>
</dbReference>
<dbReference type="EMBL" id="JAVRJZ010000009">
    <property type="protein sequence ID" value="KAK2718976.1"/>
    <property type="molecule type" value="Genomic_DNA"/>
</dbReference>
<dbReference type="SMART" id="SM00409">
    <property type="entry name" value="IG"/>
    <property type="match status" value="1"/>
</dbReference>
<comment type="caution">
    <text evidence="3">The sequence shown here is derived from an EMBL/GenBank/DDBJ whole genome shotgun (WGS) entry which is preliminary data.</text>
</comment>
<dbReference type="InterPro" id="IPR013151">
    <property type="entry name" value="Immunoglobulin_dom"/>
</dbReference>
<sequence length="277" mass="30789">MHGPPEVYLKQGSVFLLTCTVAQVADGTVVFWYKDGEAVDISGRNIRVDTNLEKSGPLISRLQVQQALVGDSGNYTCAPTGSISASTMVHIINGEHPAAMQHGNVARSQDNFPVLFLLLVSLFLNPLSFAFSASRAEREVTTYDALVTAVVTTRCCDDAHDALVASEAPSVNPDFSLLPPTRNKEGKKFIWVDKKYLLALESSIRVTLKMLLYNHLMLDTFIKILKAENVSPVTIPKLMKLLESFKRCEQHLSNILSRFCSNLMLMRWDNVLKFIPD</sequence>
<dbReference type="InterPro" id="IPR003598">
    <property type="entry name" value="Ig_sub2"/>
</dbReference>
<dbReference type="GO" id="GO:0050808">
    <property type="term" value="P:synapse organization"/>
    <property type="evidence" value="ECO:0007669"/>
    <property type="project" value="TreeGrafter"/>
</dbReference>
<dbReference type="Gene3D" id="2.60.40.10">
    <property type="entry name" value="Immunoglobulins"/>
    <property type="match status" value="1"/>
</dbReference>
<dbReference type="AlphaFoldDB" id="A0AA88LB71"/>
<name>A0AA88LB71_ARTSF</name>
<dbReference type="SMART" id="SM00408">
    <property type="entry name" value="IGc2"/>
    <property type="match status" value="1"/>
</dbReference>
<dbReference type="Proteomes" id="UP001187531">
    <property type="component" value="Unassembled WGS sequence"/>
</dbReference>
<gene>
    <name evidence="3" type="ORF">QYM36_006106</name>
</gene>
<dbReference type="PANTHER" id="PTHR23279">
    <property type="entry name" value="DEFECTIVE PROBOSCIS EXTENSION RESPONSE DPR -RELATED"/>
    <property type="match status" value="1"/>
</dbReference>
<feature type="chain" id="PRO_5041670688" description="Ig-like domain-containing protein" evidence="1">
    <location>
        <begin position="28"/>
        <end position="277"/>
    </location>
</feature>
<dbReference type="PANTHER" id="PTHR23279:SF41">
    <property type="entry name" value="DEFECTIVE PROBOSCIS EXTENSION RESPONSE 4-RELATED"/>
    <property type="match status" value="1"/>
</dbReference>
<evidence type="ECO:0000256" key="1">
    <source>
        <dbReference type="SAM" id="SignalP"/>
    </source>
</evidence>
<feature type="signal peptide" evidence="1">
    <location>
        <begin position="1"/>
        <end position="27"/>
    </location>
</feature>
<dbReference type="InterPro" id="IPR037448">
    <property type="entry name" value="Zig-8"/>
</dbReference>
<dbReference type="PROSITE" id="PS50835">
    <property type="entry name" value="IG_LIKE"/>
    <property type="match status" value="1"/>
</dbReference>
<dbReference type="GO" id="GO:0032589">
    <property type="term" value="C:neuron projection membrane"/>
    <property type="evidence" value="ECO:0007669"/>
    <property type="project" value="TreeGrafter"/>
</dbReference>
<feature type="domain" description="Ig-like" evidence="2">
    <location>
        <begin position="1"/>
        <end position="90"/>
    </location>
</feature>
<dbReference type="InterPro" id="IPR003599">
    <property type="entry name" value="Ig_sub"/>
</dbReference>